<organism evidence="1 2">
    <name type="scientific">Melastoma candidum</name>
    <dbReference type="NCBI Taxonomy" id="119954"/>
    <lineage>
        <taxon>Eukaryota</taxon>
        <taxon>Viridiplantae</taxon>
        <taxon>Streptophyta</taxon>
        <taxon>Embryophyta</taxon>
        <taxon>Tracheophyta</taxon>
        <taxon>Spermatophyta</taxon>
        <taxon>Magnoliopsida</taxon>
        <taxon>eudicotyledons</taxon>
        <taxon>Gunneridae</taxon>
        <taxon>Pentapetalae</taxon>
        <taxon>rosids</taxon>
        <taxon>malvids</taxon>
        <taxon>Myrtales</taxon>
        <taxon>Melastomataceae</taxon>
        <taxon>Melastomatoideae</taxon>
        <taxon>Melastomateae</taxon>
        <taxon>Melastoma</taxon>
    </lineage>
</organism>
<dbReference type="Proteomes" id="UP001057402">
    <property type="component" value="Chromosome 8"/>
</dbReference>
<keyword evidence="2" id="KW-1185">Reference proteome</keyword>
<evidence type="ECO:0000313" key="2">
    <source>
        <dbReference type="Proteomes" id="UP001057402"/>
    </source>
</evidence>
<dbReference type="EMBL" id="CM042887">
    <property type="protein sequence ID" value="KAI4330451.1"/>
    <property type="molecule type" value="Genomic_DNA"/>
</dbReference>
<accession>A0ACB9N684</accession>
<reference evidence="2" key="1">
    <citation type="journal article" date="2023" name="Front. Plant Sci.">
        <title>Chromosomal-level genome assembly of Melastoma candidum provides insights into trichome evolution.</title>
        <authorList>
            <person name="Zhong Y."/>
            <person name="Wu W."/>
            <person name="Sun C."/>
            <person name="Zou P."/>
            <person name="Liu Y."/>
            <person name="Dai S."/>
            <person name="Zhou R."/>
        </authorList>
    </citation>
    <scope>NUCLEOTIDE SEQUENCE [LARGE SCALE GENOMIC DNA]</scope>
</reference>
<protein>
    <submittedName>
        <fullName evidence="1">Uncharacterized protein</fullName>
    </submittedName>
</protein>
<name>A0ACB9N684_9MYRT</name>
<gene>
    <name evidence="1" type="ORF">MLD38_028741</name>
</gene>
<comment type="caution">
    <text evidence="1">The sequence shown here is derived from an EMBL/GenBank/DDBJ whole genome shotgun (WGS) entry which is preliminary data.</text>
</comment>
<evidence type="ECO:0000313" key="1">
    <source>
        <dbReference type="EMBL" id="KAI4330451.1"/>
    </source>
</evidence>
<proteinExistence type="predicted"/>
<sequence>MTAKLVVFPVRGRSWYFTRSACKSIVDDGPSRSPSTVKDLWDSLSSRDPKEGSNLEVVLDFLSNKMNKAWTGLETAPLGSFKSKHRLGLRLLARVKPSEIFLKSITKDVSLVDLNARLVRRRLRHIALRGSIIHRNYFYCSVTLLPITAAFAVLPLPNIPFFWVSFRAYSNWRALKGSEKLLELVSDSSVVQDNPTCTSDHCIPDKLKKEIPNSPESRLASFA</sequence>